<feature type="transmembrane region" description="Helical" evidence="2">
    <location>
        <begin position="213"/>
        <end position="240"/>
    </location>
</feature>
<dbReference type="Proteomes" id="UP000176303">
    <property type="component" value="Unassembled WGS sequence"/>
</dbReference>
<evidence type="ECO:0000313" key="3">
    <source>
        <dbReference type="EMBL" id="OGL73356.1"/>
    </source>
</evidence>
<dbReference type="EMBL" id="MGDZ01000035">
    <property type="protein sequence ID" value="OGL73356.1"/>
    <property type="molecule type" value="Genomic_DNA"/>
</dbReference>
<protein>
    <submittedName>
        <fullName evidence="3">Uncharacterized protein</fullName>
    </submittedName>
</protein>
<evidence type="ECO:0000313" key="4">
    <source>
        <dbReference type="Proteomes" id="UP000176303"/>
    </source>
</evidence>
<reference evidence="3 4" key="1">
    <citation type="journal article" date="2016" name="Nat. Commun.">
        <title>Thousands of microbial genomes shed light on interconnected biogeochemical processes in an aquifer system.</title>
        <authorList>
            <person name="Anantharaman K."/>
            <person name="Brown C.T."/>
            <person name="Hug L.A."/>
            <person name="Sharon I."/>
            <person name="Castelle C.J."/>
            <person name="Probst A.J."/>
            <person name="Thomas B.C."/>
            <person name="Singh A."/>
            <person name="Wilkins M.J."/>
            <person name="Karaoz U."/>
            <person name="Brodie E.L."/>
            <person name="Williams K.H."/>
            <person name="Hubbard S.S."/>
            <person name="Banfield J.F."/>
        </authorList>
    </citation>
    <scope>NUCLEOTIDE SEQUENCE [LARGE SCALE GENOMIC DNA]</scope>
</reference>
<accession>A0A1F7U506</accession>
<keyword evidence="2" id="KW-0812">Transmembrane</keyword>
<dbReference type="STRING" id="1802391.A3D72_04335"/>
<comment type="caution">
    <text evidence="3">The sequence shown here is derived from an EMBL/GenBank/DDBJ whole genome shotgun (WGS) entry which is preliminary data.</text>
</comment>
<sequence>MGAILNGLIQAVRAYLGLIRFSVSGELRLVMWIWNRRWLWLWLPIGIFLLTFGLDLWGCLLGFLDHPVASRSLTGLATIPIVGLLLAWHLLLVGLAKWLKFNIDLVEKPIVEWGGTVGKDLIVALLKAAGLAVENLSLGKLSIVDQETMVKKVASTRQILIAAALVQATLFIIPGTVTFAMAFLAMLVIFSLILQIKEFGWDPTAGRLLLYRFSLFLGGVGIFAALTAVIFPATFGWILVGAGGVDRAVLAVVSHPTETVRKLGDWTDPVERIADLAIIGGVTLWLVAAWRLIRRIRRSDPRPLEVQYNEACGQKAVAQARGDKWGPRTRWVRALLVVTMMMAAVILGAAHLVRHRQDLSHWMRLEASKKERTEAHAGHQAAERQSPAPHHAPASNARIAWVEANGAGTCPQLIRRSNWRSMHDPRAACRLEAGRSRFAWMSEAGGQ</sequence>
<evidence type="ECO:0000256" key="2">
    <source>
        <dbReference type="SAM" id="Phobius"/>
    </source>
</evidence>
<name>A0A1F7U506_9BACT</name>
<evidence type="ECO:0000256" key="1">
    <source>
        <dbReference type="SAM" id="MobiDB-lite"/>
    </source>
</evidence>
<proteinExistence type="predicted"/>
<feature type="transmembrane region" description="Helical" evidence="2">
    <location>
        <begin position="331"/>
        <end position="353"/>
    </location>
</feature>
<keyword evidence="2" id="KW-1133">Transmembrane helix</keyword>
<feature type="transmembrane region" description="Helical" evidence="2">
    <location>
        <begin position="273"/>
        <end position="293"/>
    </location>
</feature>
<feature type="transmembrane region" description="Helical" evidence="2">
    <location>
        <begin position="76"/>
        <end position="99"/>
    </location>
</feature>
<gene>
    <name evidence="3" type="ORF">A3D72_04335</name>
</gene>
<organism evidence="3 4">
    <name type="scientific">Candidatus Uhrbacteria bacterium RIFCSPHIGHO2_02_FULL_57_19</name>
    <dbReference type="NCBI Taxonomy" id="1802391"/>
    <lineage>
        <taxon>Bacteria</taxon>
        <taxon>Candidatus Uhriibacteriota</taxon>
    </lineage>
</organism>
<feature type="region of interest" description="Disordered" evidence="1">
    <location>
        <begin position="370"/>
        <end position="394"/>
    </location>
</feature>
<dbReference type="AlphaFoldDB" id="A0A1F7U506"/>
<feature type="transmembrane region" description="Helical" evidence="2">
    <location>
        <begin position="40"/>
        <end position="64"/>
    </location>
</feature>
<keyword evidence="2" id="KW-0472">Membrane</keyword>
<feature type="transmembrane region" description="Helical" evidence="2">
    <location>
        <begin position="159"/>
        <end position="192"/>
    </location>
</feature>